<dbReference type="Proteomes" id="UP000008237">
    <property type="component" value="Unassembled WGS sequence"/>
</dbReference>
<organism evidence="2">
    <name type="scientific">Harpegnathos saltator</name>
    <name type="common">Jerdon's jumping ant</name>
    <dbReference type="NCBI Taxonomy" id="610380"/>
    <lineage>
        <taxon>Eukaryota</taxon>
        <taxon>Metazoa</taxon>
        <taxon>Ecdysozoa</taxon>
        <taxon>Arthropoda</taxon>
        <taxon>Hexapoda</taxon>
        <taxon>Insecta</taxon>
        <taxon>Pterygota</taxon>
        <taxon>Neoptera</taxon>
        <taxon>Endopterygota</taxon>
        <taxon>Hymenoptera</taxon>
        <taxon>Apocrita</taxon>
        <taxon>Aculeata</taxon>
        <taxon>Formicoidea</taxon>
        <taxon>Formicidae</taxon>
        <taxon>Ponerinae</taxon>
        <taxon>Ponerini</taxon>
        <taxon>Harpegnathos</taxon>
    </lineage>
</organism>
<name>E2BYT1_HARSA</name>
<feature type="non-terminal residue" evidence="1">
    <location>
        <position position="1"/>
    </location>
</feature>
<evidence type="ECO:0000313" key="2">
    <source>
        <dbReference type="Proteomes" id="UP000008237"/>
    </source>
</evidence>
<dbReference type="OrthoDB" id="7612452at2759"/>
<gene>
    <name evidence="1" type="ORF">EAI_05699</name>
</gene>
<evidence type="ECO:0000313" key="1">
    <source>
        <dbReference type="EMBL" id="EFN79150.1"/>
    </source>
</evidence>
<sequence length="203" mass="22873">KRQEINKNEKQGMKVEKRVRRKVPNTAAIIITADKEQYKGLLAEAKRKIDLTHIGIEKMKTRVGATGALVLEVPGEERGKHADLLADKLREVLSDRAKISRPKKMGEIRIRGLEISTSEEEAAETVANIGGCTVSDIKTGRIRETRNCFRTLWVQCPLLAAKKVTEKESIIIGWTQAKVEMLQCRPLQCFRCLEKGHVQINCT</sequence>
<dbReference type="OMA" id="IAWITCP"/>
<dbReference type="AlphaFoldDB" id="E2BYT1"/>
<accession>E2BYT1</accession>
<reference evidence="1 2" key="1">
    <citation type="journal article" date="2010" name="Science">
        <title>Genomic comparison of the ants Camponotus floridanus and Harpegnathos saltator.</title>
        <authorList>
            <person name="Bonasio R."/>
            <person name="Zhang G."/>
            <person name="Ye C."/>
            <person name="Mutti N.S."/>
            <person name="Fang X."/>
            <person name="Qin N."/>
            <person name="Donahue G."/>
            <person name="Yang P."/>
            <person name="Li Q."/>
            <person name="Li C."/>
            <person name="Zhang P."/>
            <person name="Huang Z."/>
            <person name="Berger S.L."/>
            <person name="Reinberg D."/>
            <person name="Wang J."/>
            <person name="Liebig J."/>
        </authorList>
    </citation>
    <scope>NUCLEOTIDE SEQUENCE [LARGE SCALE GENOMIC DNA]</scope>
    <source>
        <strain evidence="1 2">R22 G/1</strain>
    </source>
</reference>
<keyword evidence="2" id="KW-1185">Reference proteome</keyword>
<dbReference type="InParanoid" id="E2BYT1"/>
<proteinExistence type="predicted"/>
<evidence type="ECO:0008006" key="3">
    <source>
        <dbReference type="Google" id="ProtNLM"/>
    </source>
</evidence>
<protein>
    <recommendedName>
        <fullName evidence="3">CCHC-type domain-containing protein</fullName>
    </recommendedName>
</protein>
<dbReference type="EMBL" id="GL451516">
    <property type="protein sequence ID" value="EFN79150.1"/>
    <property type="molecule type" value="Genomic_DNA"/>
</dbReference>
<feature type="non-terminal residue" evidence="1">
    <location>
        <position position="203"/>
    </location>
</feature>